<dbReference type="EMBL" id="MHWB01000004">
    <property type="protein sequence ID" value="OHB02460.1"/>
    <property type="molecule type" value="Genomic_DNA"/>
</dbReference>
<organism evidence="2 3">
    <name type="scientific">Candidatus Zambryskibacteria bacterium RIFCSPLOWO2_01_FULL_39_39</name>
    <dbReference type="NCBI Taxonomy" id="1802758"/>
    <lineage>
        <taxon>Bacteria</taxon>
        <taxon>Candidatus Zambryskiibacteriota</taxon>
    </lineage>
</organism>
<sequence>MKNNFYISFGVWIALLPLFGIPGTWKNTLVFLSGIFLIIVALGPTILKKLQAKPKSRIKKNNPLNPPYLKGEGEEVSNIYAKEDGSGSILKQEVVEKL</sequence>
<evidence type="ECO:0000256" key="1">
    <source>
        <dbReference type="SAM" id="Phobius"/>
    </source>
</evidence>
<accession>A0A1G2U0M5</accession>
<feature type="transmembrane region" description="Helical" evidence="1">
    <location>
        <begin position="30"/>
        <end position="47"/>
    </location>
</feature>
<protein>
    <submittedName>
        <fullName evidence="2">Uncharacterized protein</fullName>
    </submittedName>
</protein>
<comment type="caution">
    <text evidence="2">The sequence shown here is derived from an EMBL/GenBank/DDBJ whole genome shotgun (WGS) entry which is preliminary data.</text>
</comment>
<keyword evidence="1" id="KW-0812">Transmembrane</keyword>
<dbReference type="Proteomes" id="UP000177707">
    <property type="component" value="Unassembled WGS sequence"/>
</dbReference>
<reference evidence="2 3" key="1">
    <citation type="journal article" date="2016" name="Nat. Commun.">
        <title>Thousands of microbial genomes shed light on interconnected biogeochemical processes in an aquifer system.</title>
        <authorList>
            <person name="Anantharaman K."/>
            <person name="Brown C.T."/>
            <person name="Hug L.A."/>
            <person name="Sharon I."/>
            <person name="Castelle C.J."/>
            <person name="Probst A.J."/>
            <person name="Thomas B.C."/>
            <person name="Singh A."/>
            <person name="Wilkins M.J."/>
            <person name="Karaoz U."/>
            <person name="Brodie E.L."/>
            <person name="Williams K.H."/>
            <person name="Hubbard S.S."/>
            <person name="Banfield J.F."/>
        </authorList>
    </citation>
    <scope>NUCLEOTIDE SEQUENCE [LARGE SCALE GENOMIC DNA]</scope>
</reference>
<dbReference type="AlphaFoldDB" id="A0A1G2U0M5"/>
<proteinExistence type="predicted"/>
<keyword evidence="1" id="KW-1133">Transmembrane helix</keyword>
<evidence type="ECO:0000313" key="3">
    <source>
        <dbReference type="Proteomes" id="UP000177707"/>
    </source>
</evidence>
<keyword evidence="1" id="KW-0472">Membrane</keyword>
<dbReference type="STRING" id="1802758.A3A96_01135"/>
<gene>
    <name evidence="2" type="ORF">A3A96_01135</name>
</gene>
<evidence type="ECO:0000313" key="2">
    <source>
        <dbReference type="EMBL" id="OHB02460.1"/>
    </source>
</evidence>
<name>A0A1G2U0M5_9BACT</name>